<protein>
    <submittedName>
        <fullName evidence="4">GNAT family N-acetyltransferase</fullName>
        <ecNumber evidence="4">2.3.1.-</ecNumber>
    </submittedName>
</protein>
<feature type="domain" description="N-acetyltransferase" evidence="3">
    <location>
        <begin position="9"/>
        <end position="160"/>
    </location>
</feature>
<name>A0ABW5A1L8_9BACL</name>
<evidence type="ECO:0000259" key="3">
    <source>
        <dbReference type="PROSITE" id="PS51186"/>
    </source>
</evidence>
<dbReference type="RefSeq" id="WP_386049472.1">
    <property type="nucleotide sequence ID" value="NZ_JBHUIO010000011.1"/>
</dbReference>
<comment type="caution">
    <text evidence="4">The sequence shown here is derived from an EMBL/GenBank/DDBJ whole genome shotgun (WGS) entry which is preliminary data.</text>
</comment>
<evidence type="ECO:0000256" key="1">
    <source>
        <dbReference type="ARBA" id="ARBA00022679"/>
    </source>
</evidence>
<dbReference type="InterPro" id="IPR050832">
    <property type="entry name" value="Bact_Acetyltransf"/>
</dbReference>
<dbReference type="InterPro" id="IPR000182">
    <property type="entry name" value="GNAT_dom"/>
</dbReference>
<dbReference type="GO" id="GO:0016746">
    <property type="term" value="F:acyltransferase activity"/>
    <property type="evidence" value="ECO:0007669"/>
    <property type="project" value="UniProtKB-KW"/>
</dbReference>
<accession>A0ABW5A1L8</accession>
<keyword evidence="2 4" id="KW-0012">Acyltransferase</keyword>
<proteinExistence type="predicted"/>
<evidence type="ECO:0000256" key="2">
    <source>
        <dbReference type="ARBA" id="ARBA00023315"/>
    </source>
</evidence>
<sequence>MQTFLPQHLTMRHPVLNDAKAVADLLIAHSIAEYGEPEYSEAEVLDEWKRKGFDLNHDAWMVEDQAGQIIAYACLYKGIGDVTILPEHWGRELDQALTVTVENRLREMGGSDQQLPIKRWINGMRNEQVLLMEELGYAEERHFYRMVIDLAEAPPEPELQEGLILRPFVLGRDDRQAYEVRKACFQDSWEFNDIPFEEWIEAAVQKSTFDASLWVLAELDGKPVGHSLNVDYGDTGWIGNLAVLPDFRRQGIAKALLQHSFAEFFRRGRTKVSLGVDASNATGATLLYEAVGMRQTRYYTCFKKML</sequence>
<feature type="domain" description="N-acetyltransferase" evidence="3">
    <location>
        <begin position="163"/>
        <end position="306"/>
    </location>
</feature>
<keyword evidence="1 4" id="KW-0808">Transferase</keyword>
<gene>
    <name evidence="4" type="ORF">ACFSOY_19250</name>
</gene>
<reference evidence="5" key="1">
    <citation type="journal article" date="2019" name="Int. J. Syst. Evol. Microbiol.">
        <title>The Global Catalogue of Microorganisms (GCM) 10K type strain sequencing project: providing services to taxonomists for standard genome sequencing and annotation.</title>
        <authorList>
            <consortium name="The Broad Institute Genomics Platform"/>
            <consortium name="The Broad Institute Genome Sequencing Center for Infectious Disease"/>
            <person name="Wu L."/>
            <person name="Ma J."/>
        </authorList>
    </citation>
    <scope>NUCLEOTIDE SEQUENCE [LARGE SCALE GENOMIC DNA]</scope>
    <source>
        <strain evidence="5">CGMCC 1.13574</strain>
    </source>
</reference>
<dbReference type="EMBL" id="JBHUIO010000011">
    <property type="protein sequence ID" value="MFD2172107.1"/>
    <property type="molecule type" value="Genomic_DNA"/>
</dbReference>
<keyword evidence="5" id="KW-1185">Reference proteome</keyword>
<dbReference type="InterPro" id="IPR016181">
    <property type="entry name" value="Acyl_CoA_acyltransferase"/>
</dbReference>
<dbReference type="EC" id="2.3.1.-" evidence="4"/>
<evidence type="ECO:0000313" key="4">
    <source>
        <dbReference type="EMBL" id="MFD2172107.1"/>
    </source>
</evidence>
<dbReference type="SUPFAM" id="SSF55729">
    <property type="entry name" value="Acyl-CoA N-acyltransferases (Nat)"/>
    <property type="match status" value="2"/>
</dbReference>
<dbReference type="Pfam" id="PF00583">
    <property type="entry name" value="Acetyltransf_1"/>
    <property type="match status" value="1"/>
</dbReference>
<organism evidence="4 5">
    <name type="scientific">Tumebacillus lipolyticus</name>
    <dbReference type="NCBI Taxonomy" id="1280370"/>
    <lineage>
        <taxon>Bacteria</taxon>
        <taxon>Bacillati</taxon>
        <taxon>Bacillota</taxon>
        <taxon>Bacilli</taxon>
        <taxon>Bacillales</taxon>
        <taxon>Alicyclobacillaceae</taxon>
        <taxon>Tumebacillus</taxon>
    </lineage>
</organism>
<dbReference type="CDD" id="cd04301">
    <property type="entry name" value="NAT_SF"/>
    <property type="match status" value="1"/>
</dbReference>
<dbReference type="PROSITE" id="PS51186">
    <property type="entry name" value="GNAT"/>
    <property type="match status" value="2"/>
</dbReference>
<dbReference type="PANTHER" id="PTHR43877">
    <property type="entry name" value="AMINOALKYLPHOSPHONATE N-ACETYLTRANSFERASE-RELATED-RELATED"/>
    <property type="match status" value="1"/>
</dbReference>
<dbReference type="Gene3D" id="3.40.630.30">
    <property type="match status" value="1"/>
</dbReference>
<dbReference type="Proteomes" id="UP001597343">
    <property type="component" value="Unassembled WGS sequence"/>
</dbReference>
<evidence type="ECO:0000313" key="5">
    <source>
        <dbReference type="Proteomes" id="UP001597343"/>
    </source>
</evidence>